<accession>A0A382CHD2</accession>
<keyword evidence="1" id="KW-0812">Transmembrane</keyword>
<dbReference type="EMBL" id="UINC01034519">
    <property type="protein sequence ID" value="SVB25485.1"/>
    <property type="molecule type" value="Genomic_DNA"/>
</dbReference>
<organism evidence="2">
    <name type="scientific">marine metagenome</name>
    <dbReference type="NCBI Taxonomy" id="408172"/>
    <lineage>
        <taxon>unclassified sequences</taxon>
        <taxon>metagenomes</taxon>
        <taxon>ecological metagenomes</taxon>
    </lineage>
</organism>
<keyword evidence="1" id="KW-1133">Transmembrane helix</keyword>
<proteinExistence type="predicted"/>
<reference evidence="2" key="1">
    <citation type="submission" date="2018-05" db="EMBL/GenBank/DDBJ databases">
        <authorList>
            <person name="Lanie J.A."/>
            <person name="Ng W.-L."/>
            <person name="Kazmierczak K.M."/>
            <person name="Andrzejewski T.M."/>
            <person name="Davidsen T.M."/>
            <person name="Wayne K.J."/>
            <person name="Tettelin H."/>
            <person name="Glass J.I."/>
            <person name="Rusch D."/>
            <person name="Podicherti R."/>
            <person name="Tsui H.-C.T."/>
            <person name="Winkler M.E."/>
        </authorList>
    </citation>
    <scope>NUCLEOTIDE SEQUENCE</scope>
</reference>
<dbReference type="AlphaFoldDB" id="A0A382CHD2"/>
<keyword evidence="1" id="KW-0472">Membrane</keyword>
<gene>
    <name evidence="2" type="ORF">METZ01_LOCUS178339</name>
</gene>
<evidence type="ECO:0000313" key="2">
    <source>
        <dbReference type="EMBL" id="SVB25485.1"/>
    </source>
</evidence>
<evidence type="ECO:0000256" key="1">
    <source>
        <dbReference type="SAM" id="Phobius"/>
    </source>
</evidence>
<sequence>MNQKFILLTLFFSLIVSIAPASVFAEIEFDSGPLHEKPLDEREQEDRFTEDIWMYAIVLVIIFIIIRLMFRVIKNRRKPKKD</sequence>
<feature type="transmembrane region" description="Helical" evidence="1">
    <location>
        <begin position="52"/>
        <end position="70"/>
    </location>
</feature>
<protein>
    <submittedName>
        <fullName evidence="2">Uncharacterized protein</fullName>
    </submittedName>
</protein>
<name>A0A382CHD2_9ZZZZ</name>